<name>A0A2A3TXB8_LEVBR</name>
<comment type="caution">
    <text evidence="1">The sequence shown here is derived from an EMBL/GenBank/DDBJ whole genome shotgun (WGS) entry which is preliminary data.</text>
</comment>
<gene>
    <name evidence="1" type="ORF">CNR29_05035</name>
</gene>
<dbReference type="Proteomes" id="UP000217918">
    <property type="component" value="Unassembled WGS sequence"/>
</dbReference>
<dbReference type="EMBL" id="NVYO01000001">
    <property type="protein sequence ID" value="PBQ23401.1"/>
    <property type="molecule type" value="Genomic_DNA"/>
</dbReference>
<organism evidence="1 2">
    <name type="scientific">Levilactobacillus brevis</name>
    <name type="common">Lactobacillus brevis</name>
    <dbReference type="NCBI Taxonomy" id="1580"/>
    <lineage>
        <taxon>Bacteria</taxon>
        <taxon>Bacillati</taxon>
        <taxon>Bacillota</taxon>
        <taxon>Bacilli</taxon>
        <taxon>Lactobacillales</taxon>
        <taxon>Lactobacillaceae</taxon>
        <taxon>Levilactobacillus</taxon>
    </lineage>
</organism>
<protein>
    <submittedName>
        <fullName evidence="1">Uncharacterized protein</fullName>
    </submittedName>
</protein>
<accession>A0A2A3TXB8</accession>
<dbReference type="AlphaFoldDB" id="A0A2A3TXB8"/>
<proteinExistence type="predicted"/>
<reference evidence="1 2" key="1">
    <citation type="submission" date="2017-09" db="EMBL/GenBank/DDBJ databases">
        <title>Genome sequence of Lactobacillus brevis D7.</title>
        <authorList>
            <person name="Kwon M.-S."/>
            <person name="Lim S.K."/>
            <person name="Choi H.-J."/>
        </authorList>
    </citation>
    <scope>NUCLEOTIDE SEQUENCE [LARGE SCALE GENOMIC DNA]</scope>
    <source>
        <strain evidence="1 2">D7</strain>
    </source>
</reference>
<sequence length="71" mass="7989">MSNVYVVFEDIDEDGGFGDAIPTKEAVVAFYTKSKADKYVLENSHEEVYDVPYDELKRGGMHVETVPVNDD</sequence>
<evidence type="ECO:0000313" key="1">
    <source>
        <dbReference type="EMBL" id="PBQ23401.1"/>
    </source>
</evidence>
<evidence type="ECO:0000313" key="2">
    <source>
        <dbReference type="Proteomes" id="UP000217918"/>
    </source>
</evidence>
<dbReference type="RefSeq" id="WP_042254487.1">
    <property type="nucleotide sequence ID" value="NZ_BBOW01000069.1"/>
</dbReference>